<evidence type="ECO:0000313" key="1">
    <source>
        <dbReference type="EMBL" id="CAH1117679.1"/>
    </source>
</evidence>
<gene>
    <name evidence="1" type="ORF">PHAECO_LOCUS2066</name>
</gene>
<dbReference type="PANTHER" id="PTHR47018:SF3">
    <property type="entry name" value="MYCBP-ASSOCIATED PROTEIN"/>
    <property type="match status" value="1"/>
</dbReference>
<evidence type="ECO:0008006" key="3">
    <source>
        <dbReference type="Google" id="ProtNLM"/>
    </source>
</evidence>
<evidence type="ECO:0000313" key="2">
    <source>
        <dbReference type="Proteomes" id="UP001153737"/>
    </source>
</evidence>
<dbReference type="OrthoDB" id="6763475at2759"/>
<protein>
    <recommendedName>
        <fullName evidence="3">Tesmin/TSO1-like CXC domain-containing protein</fullName>
    </recommendedName>
</protein>
<sequence>MERIKECLFCSESMCNIPNNEIVLKPTLQGFATIFSAAEKRKYDEVSRKILSLKDKINENPGHFQFHRICRQSFISKTNITSAVKKISDEEPTNRISKVSFNISKDCMICGKCGTIKKKGLVQVCTGTGQRTREKILNAASQRNDSVMIGRMEFYPDLFASDAKYHRSCYSKYLSGRNIKSSTTRKSDESCQSDSQNISEALTILYAEIEDTIIEKRKVISMGNLRNKFLNIIEDKNIRIDITVNQVFSRNNLEKYFGERLSLGLSFASSSGKPTIVFSPDIIHDLYHQQNDYSSSEEERNVIPESDKTILHKAAGILRQNIIDHTSSEKVAKYISPQALTETACRAEIPDKLYMFICWLLHHDSFIEISQENFDIHVVAICSSILNNFDKTNILTSFGMCLSIFVYQCIRSKQILNILYNLGYGISYDEMRRFLTSLANEQSQCIDNDNIFVPQGLMPVNTEGDNLIHASIDNFDQNEETLDGKNTTHSLAIVLFQKKGELFNDTSFQRKTERSLKQLDCDTSNKLLYYNKPSKRPEPPRYQENMIQCSLRSESKESRHVNTDTLWKLLRFMKSSNTFLTWSQFNDIISENNLPVSNTFYYIFINATPTSFDTIFTGLTQFTRIAEKMGQDHIIVTADLAIYSKAQEILWNNPPELANKITMQLGGMHLTMAFIASIGHIFGDGGLINILVESGVYAEGTCRQMLQGKQLNRALRDDSTRERLLNLETIINISSLSSEIKTLVNSFLNDSDWPGVMEEFIEFGCQQSATFKYWWSFIDAANILLKLQRAERNADFSLHLEAVKETLTYLKAGGRNNYAKYTPIYLLDMENLKIKHPQIYQFLEDGNFAVRRTDDGRNFNAVASDMALEQTVNKDCKSSGGVIGFTQSEQTLSRWLITRHLMGEYANKTKELITHKMKSCRSYGSTERIREEEDVKKMETLIEETWINPFDPSHFSTDLIHIATGKIASAEVRNSLSNFKEKANSSNEKFAKDRLTFDNVVSFWQPVPRDNLKAFGNDTVGYKKTGKQNYVNSDFMFRRVLCAAQYKDMDFADIMKYELTAVPVSIFHEDGTMRKTAKSDLATKFETYGPTMFESPSEIDSYFIDGMILLQEMNPKSFRTFQELGEVLMNKMIRIFKEHRTCRTISIIFDRYDLENSIKSSERIRRGQHKIGTYSINGSRNVPNYNIFLKSTSNKMSLIKFVTKYFIESHLRLPTNNEIIIAGGLEDAQICVKIHHSGTTEEPHLRCNHEEADTRLILHMSTQRNSKIIIKSDDTDVFVLLLYYYWNDDNVRSNTIYMEKGHGTAYTNRRRFVAIHDVARTLKKRTCDGLEWKIARKFVLYLYKQENCQDLNQARLILSKNSKKSAKEIPPTEDAFNLHVKRCYYQISMWINSHVGLYDQQDPKEFGWQKEEGHNYLLPKLMCLPQIPDNVRKIIDIHCNDAKCIQSKCICKKEGMFCTDECKCRKSCSNIEEEHVEIDEAETFFEM</sequence>
<dbReference type="Proteomes" id="UP001153737">
    <property type="component" value="Chromosome 10"/>
</dbReference>
<proteinExistence type="predicted"/>
<reference evidence="1" key="2">
    <citation type="submission" date="2022-10" db="EMBL/GenBank/DDBJ databases">
        <authorList>
            <consortium name="ENA_rothamsted_submissions"/>
            <consortium name="culmorum"/>
            <person name="King R."/>
        </authorList>
    </citation>
    <scope>NUCLEOTIDE SEQUENCE</scope>
</reference>
<dbReference type="EMBL" id="OU896716">
    <property type="protein sequence ID" value="CAH1117679.1"/>
    <property type="molecule type" value="Genomic_DNA"/>
</dbReference>
<organism evidence="1 2">
    <name type="scientific">Phaedon cochleariae</name>
    <name type="common">Mustard beetle</name>
    <dbReference type="NCBI Taxonomy" id="80249"/>
    <lineage>
        <taxon>Eukaryota</taxon>
        <taxon>Metazoa</taxon>
        <taxon>Ecdysozoa</taxon>
        <taxon>Arthropoda</taxon>
        <taxon>Hexapoda</taxon>
        <taxon>Insecta</taxon>
        <taxon>Pterygota</taxon>
        <taxon>Neoptera</taxon>
        <taxon>Endopterygota</taxon>
        <taxon>Coleoptera</taxon>
        <taxon>Polyphaga</taxon>
        <taxon>Cucujiformia</taxon>
        <taxon>Chrysomeloidea</taxon>
        <taxon>Chrysomelidae</taxon>
        <taxon>Chrysomelinae</taxon>
        <taxon>Chrysomelini</taxon>
        <taxon>Phaedon</taxon>
    </lineage>
</organism>
<keyword evidence="2" id="KW-1185">Reference proteome</keyword>
<reference evidence="1" key="1">
    <citation type="submission" date="2022-01" db="EMBL/GenBank/DDBJ databases">
        <authorList>
            <person name="King R."/>
        </authorList>
    </citation>
    <scope>NUCLEOTIDE SEQUENCE</scope>
</reference>
<dbReference type="PANTHER" id="PTHR47018">
    <property type="entry name" value="CXC DOMAIN-CONTAINING PROTEIN-RELATED"/>
    <property type="match status" value="1"/>
</dbReference>
<accession>A0A9P0GPX0</accession>
<name>A0A9P0GPX0_PHACE</name>